<dbReference type="AlphaFoldDB" id="A0A644YVF2"/>
<dbReference type="Pfam" id="PF12728">
    <property type="entry name" value="HTH_17"/>
    <property type="match status" value="1"/>
</dbReference>
<comment type="caution">
    <text evidence="2">The sequence shown here is derived from an EMBL/GenBank/DDBJ whole genome shotgun (WGS) entry which is preliminary data.</text>
</comment>
<reference evidence="2" key="1">
    <citation type="submission" date="2019-08" db="EMBL/GenBank/DDBJ databases">
        <authorList>
            <person name="Kucharzyk K."/>
            <person name="Murdoch R.W."/>
            <person name="Higgins S."/>
            <person name="Loffler F."/>
        </authorList>
    </citation>
    <scope>NUCLEOTIDE SEQUENCE</scope>
</reference>
<dbReference type="InterPro" id="IPR041657">
    <property type="entry name" value="HTH_17"/>
</dbReference>
<dbReference type="EMBL" id="VSSQ01006365">
    <property type="protein sequence ID" value="MPM32452.1"/>
    <property type="molecule type" value="Genomic_DNA"/>
</dbReference>
<accession>A0A644YVF2</accession>
<feature type="domain" description="Helix-turn-helix" evidence="1">
    <location>
        <begin position="11"/>
        <end position="61"/>
    </location>
</feature>
<proteinExistence type="predicted"/>
<organism evidence="2">
    <name type="scientific">bioreactor metagenome</name>
    <dbReference type="NCBI Taxonomy" id="1076179"/>
    <lineage>
        <taxon>unclassified sequences</taxon>
        <taxon>metagenomes</taxon>
        <taxon>ecological metagenomes</taxon>
    </lineage>
</organism>
<protein>
    <recommendedName>
        <fullName evidence="1">Helix-turn-helix domain-containing protein</fullName>
    </recommendedName>
</protein>
<name>A0A644YVF2_9ZZZZ</name>
<evidence type="ECO:0000259" key="1">
    <source>
        <dbReference type="Pfam" id="PF12728"/>
    </source>
</evidence>
<gene>
    <name evidence="2" type="ORF">SDC9_79014</name>
</gene>
<sequence>MSKNNSRKEEWVSVPKFMEYYDLPSATAYRLIHEKNFPCNRISKRAYRVDLSKVDEWFNKNFN</sequence>
<evidence type="ECO:0000313" key="2">
    <source>
        <dbReference type="EMBL" id="MPM32452.1"/>
    </source>
</evidence>